<dbReference type="PANTHER" id="PTHR46825:SF11">
    <property type="entry name" value="PENICILLIN-BINDING PROTEIN 4"/>
    <property type="match status" value="1"/>
</dbReference>
<dbReference type="Pfam" id="PF00005">
    <property type="entry name" value="ABC_tran"/>
    <property type="match status" value="1"/>
</dbReference>
<dbReference type="InterPro" id="IPR001466">
    <property type="entry name" value="Beta-lactam-related"/>
</dbReference>
<keyword evidence="4" id="KW-0067">ATP-binding</keyword>
<dbReference type="AlphaFoldDB" id="A0A2B6JHH2"/>
<evidence type="ECO:0000313" key="9">
    <source>
        <dbReference type="EMBL" id="PEM66578.1"/>
    </source>
</evidence>
<dbReference type="RefSeq" id="WP_097969585.1">
    <property type="nucleotide sequence ID" value="NZ_NUBH01000063.1"/>
</dbReference>
<dbReference type="SMART" id="SM00382">
    <property type="entry name" value="AAA"/>
    <property type="match status" value="1"/>
</dbReference>
<evidence type="ECO:0000256" key="2">
    <source>
        <dbReference type="ARBA" id="ARBA00022692"/>
    </source>
</evidence>
<dbReference type="Pfam" id="PF00144">
    <property type="entry name" value="Beta-lactamase"/>
    <property type="match status" value="1"/>
</dbReference>
<name>A0A2B6JHH2_9BACI</name>
<feature type="transmembrane region" description="Helical" evidence="7">
    <location>
        <begin position="426"/>
        <end position="446"/>
    </location>
</feature>
<dbReference type="SUPFAM" id="SSF90123">
    <property type="entry name" value="ABC transporter transmembrane region"/>
    <property type="match status" value="1"/>
</dbReference>
<dbReference type="GO" id="GO:0016887">
    <property type="term" value="F:ATP hydrolysis activity"/>
    <property type="evidence" value="ECO:0007669"/>
    <property type="project" value="InterPro"/>
</dbReference>
<dbReference type="Gene3D" id="1.20.1560.10">
    <property type="entry name" value="ABC transporter type 1, transmembrane domain"/>
    <property type="match status" value="1"/>
</dbReference>
<dbReference type="SUPFAM" id="SSF56601">
    <property type="entry name" value="beta-lactamase/transpeptidase-like"/>
    <property type="match status" value="1"/>
</dbReference>
<dbReference type="EMBL" id="NUDP01000089">
    <property type="protein sequence ID" value="PEM66578.1"/>
    <property type="molecule type" value="Genomic_DNA"/>
</dbReference>
<evidence type="ECO:0000256" key="8">
    <source>
        <dbReference type="SAM" id="SignalP"/>
    </source>
</evidence>
<dbReference type="GO" id="GO:0005524">
    <property type="term" value="F:ATP binding"/>
    <property type="evidence" value="ECO:0007669"/>
    <property type="project" value="UniProtKB-KW"/>
</dbReference>
<keyword evidence="2 7" id="KW-0812">Transmembrane</keyword>
<keyword evidence="5 7" id="KW-1133">Transmembrane helix</keyword>
<evidence type="ECO:0000256" key="1">
    <source>
        <dbReference type="ARBA" id="ARBA00004651"/>
    </source>
</evidence>
<feature type="transmembrane region" description="Helical" evidence="7">
    <location>
        <begin position="540"/>
        <end position="558"/>
    </location>
</feature>
<gene>
    <name evidence="9" type="ORF">CN613_22140</name>
</gene>
<feature type="transmembrane region" description="Helical" evidence="7">
    <location>
        <begin position="499"/>
        <end position="520"/>
    </location>
</feature>
<dbReference type="Gene3D" id="3.40.710.10">
    <property type="entry name" value="DD-peptidase/beta-lactamase superfamily"/>
    <property type="match status" value="1"/>
</dbReference>
<dbReference type="Gene3D" id="3.40.50.300">
    <property type="entry name" value="P-loop containing nucleotide triphosphate hydrolases"/>
    <property type="match status" value="1"/>
</dbReference>
<evidence type="ECO:0000256" key="3">
    <source>
        <dbReference type="ARBA" id="ARBA00022741"/>
    </source>
</evidence>
<feature type="transmembrane region" description="Helical" evidence="7">
    <location>
        <begin position="638"/>
        <end position="657"/>
    </location>
</feature>
<keyword evidence="6 7" id="KW-0472">Membrane</keyword>
<dbReference type="InterPro" id="IPR012338">
    <property type="entry name" value="Beta-lactam/transpept-like"/>
</dbReference>
<dbReference type="InterPro" id="IPR003593">
    <property type="entry name" value="AAA+_ATPase"/>
</dbReference>
<dbReference type="PROSITE" id="PS50893">
    <property type="entry name" value="ABC_TRANSPORTER_2"/>
    <property type="match status" value="1"/>
</dbReference>
<evidence type="ECO:0000313" key="10">
    <source>
        <dbReference type="Proteomes" id="UP000219775"/>
    </source>
</evidence>
<dbReference type="InterPro" id="IPR003439">
    <property type="entry name" value="ABC_transporter-like_ATP-bd"/>
</dbReference>
<dbReference type="PROSITE" id="PS50929">
    <property type="entry name" value="ABC_TM1F"/>
    <property type="match status" value="1"/>
</dbReference>
<feature type="transmembrane region" description="Helical" evidence="7">
    <location>
        <begin position="755"/>
        <end position="773"/>
    </location>
</feature>
<feature type="transmembrane region" description="Helical" evidence="7">
    <location>
        <begin position="721"/>
        <end position="743"/>
    </location>
</feature>
<dbReference type="SUPFAM" id="SSF52540">
    <property type="entry name" value="P-loop containing nucleoside triphosphate hydrolases"/>
    <property type="match status" value="1"/>
</dbReference>
<dbReference type="InterPro" id="IPR027417">
    <property type="entry name" value="P-loop_NTPase"/>
</dbReference>
<comment type="caution">
    <text evidence="9">The sequence shown here is derived from an EMBL/GenBank/DDBJ whole genome shotgun (WGS) entry which is preliminary data.</text>
</comment>
<evidence type="ECO:0000256" key="4">
    <source>
        <dbReference type="ARBA" id="ARBA00022840"/>
    </source>
</evidence>
<dbReference type="InterPro" id="IPR050491">
    <property type="entry name" value="AmpC-like"/>
</dbReference>
<dbReference type="GO" id="GO:0140359">
    <property type="term" value="F:ABC-type transporter activity"/>
    <property type="evidence" value="ECO:0007669"/>
    <property type="project" value="InterPro"/>
</dbReference>
<dbReference type="GO" id="GO:1904680">
    <property type="term" value="F:peptide transmembrane transporter activity"/>
    <property type="evidence" value="ECO:0007669"/>
    <property type="project" value="InterPro"/>
</dbReference>
<evidence type="ECO:0000256" key="7">
    <source>
        <dbReference type="SAM" id="Phobius"/>
    </source>
</evidence>
<accession>A0A2B6JHH2</accession>
<organism evidence="9 10">
    <name type="scientific">Bacillus pseudomycoides</name>
    <dbReference type="NCBI Taxonomy" id="64104"/>
    <lineage>
        <taxon>Bacteria</taxon>
        <taxon>Bacillati</taxon>
        <taxon>Bacillota</taxon>
        <taxon>Bacilli</taxon>
        <taxon>Bacillales</taxon>
        <taxon>Bacillaceae</taxon>
        <taxon>Bacillus</taxon>
        <taxon>Bacillus cereus group</taxon>
    </lineage>
</organism>
<dbReference type="NCBIfam" id="TIGR01194">
    <property type="entry name" value="cyc_pep_trnsptr"/>
    <property type="match status" value="1"/>
</dbReference>
<dbReference type="GO" id="GO:0005886">
    <property type="term" value="C:plasma membrane"/>
    <property type="evidence" value="ECO:0007669"/>
    <property type="project" value="UniProtKB-SubCell"/>
</dbReference>
<feature type="transmembrane region" description="Helical" evidence="7">
    <location>
        <begin position="386"/>
        <end position="405"/>
    </location>
</feature>
<dbReference type="Proteomes" id="UP000219775">
    <property type="component" value="Unassembled WGS sequence"/>
</dbReference>
<comment type="subcellular location">
    <subcellularLocation>
        <location evidence="1">Cell membrane</location>
        <topology evidence="1">Multi-pass membrane protein</topology>
    </subcellularLocation>
</comment>
<dbReference type="InterPro" id="IPR011527">
    <property type="entry name" value="ABC1_TM_dom"/>
</dbReference>
<keyword evidence="8" id="KW-0732">Signal</keyword>
<feature type="chain" id="PRO_5038436568" evidence="8">
    <location>
        <begin position="27"/>
        <end position="1030"/>
    </location>
</feature>
<keyword evidence="3" id="KW-0547">Nucleotide-binding</keyword>
<dbReference type="GO" id="GO:0015833">
    <property type="term" value="P:peptide transport"/>
    <property type="evidence" value="ECO:0007669"/>
    <property type="project" value="InterPro"/>
</dbReference>
<dbReference type="InterPro" id="IPR005898">
    <property type="entry name" value="Cyc_pep_transpt_SyrD/YojI"/>
</dbReference>
<sequence length="1030" mass="116648">MKLLIKFCLSLILVLSLSLVCTSSLLSVVHANTSASNKIEEIVEKKIKEVPGLGVVIVKGNQVIYKKGFGYADLESKKLVNSETLFELGSTSKAFTALGILDLEQKGILKLDDPVNKYLPWFQMNYKGEKVVIKIKDLVHHTSGIPFSSINDIPVSNDIDALNKTVGSLVGKELRSQPGEQFHYATINYDVLGLIIEKVTGKSFEEYMSEHILKPLGLSTVYLERENLLNMEKVAKGYKYGFNTFKVYEAPSYRGNTPAGYYISDLNGLSEWLKIQLNSKEISLSYKEMIEKSHAPNLTVDPIGNSFYAMGWDVYKGGQELSHEGSNPNFSSFMLLRPNEEVGIAVVSNINSVIPQQLAEEIRNYIIGGDTKTYLTNSNKKIDRSATIFIFAITPFILVLFYFNALTIVEIIRGKRKLSGMRVRDISSLLISVLVLLIFYVSIYYAPKVFLQGLSWGFLKVWGPSTVYFAALLLIVFTTSLFLYLSLTHIFQKDKERSYAMFFTLSSLSGFGNAMLIYIINEVFNRQTNSKLSNLEISQLVGYFLLGIIIYILGQKIVRSKLITITNHIVYEKRLALINRALNTSYSQLESLENGSLEATLNNDTEKISSITNILVTGVTGIFTLIFCFIYLAALNILGFIATLVVFLVAVGLYYYVGQRANVLWEQTRDIQNIFFSYISDLLNGFKELFLNQRRRSEFEKDIQESCKDYRDKRIDGDIHFANVFVIGELLFVIVIGVVTFAFPVLFKEIQTSTLRTYVFVLLYMTGPINLVLDSIPRVIQTKISWNRFKQMYEELNTVPSPVNKRNTNHFESLKVLDIEYAYSAGKAEENQKTFAVGPISYEFKAGEIIFITGGNGSGKSTLAKLLTGLYSHSSGTIFINDQEVESSELRSNYSAIFSDFHLFEKLYGVDYTEKELLANHYLETLNLNEKVEIMENRFSTIKLSTGQRKRLALLVSYLEDRPILLFDEWAADQDPEYRKFFYEDLLPKLKESGKCVIAITHDDAYFGCADKVIKLELGKIAEKENIPSF</sequence>
<evidence type="ECO:0000256" key="5">
    <source>
        <dbReference type="ARBA" id="ARBA00022989"/>
    </source>
</evidence>
<feature type="transmembrane region" description="Helical" evidence="7">
    <location>
        <begin position="466"/>
        <end position="487"/>
    </location>
</feature>
<feature type="transmembrane region" description="Helical" evidence="7">
    <location>
        <begin position="611"/>
        <end position="632"/>
    </location>
</feature>
<dbReference type="PANTHER" id="PTHR46825">
    <property type="entry name" value="D-ALANYL-D-ALANINE-CARBOXYPEPTIDASE/ENDOPEPTIDASE AMPH"/>
    <property type="match status" value="1"/>
</dbReference>
<dbReference type="InterPro" id="IPR036640">
    <property type="entry name" value="ABC1_TM_sf"/>
</dbReference>
<feature type="signal peptide" evidence="8">
    <location>
        <begin position="1"/>
        <end position="26"/>
    </location>
</feature>
<protein>
    <submittedName>
        <fullName evidence="9">Peptide ABC transporter</fullName>
    </submittedName>
</protein>
<proteinExistence type="predicted"/>
<evidence type="ECO:0000256" key="6">
    <source>
        <dbReference type="ARBA" id="ARBA00023136"/>
    </source>
</evidence>
<reference evidence="9 10" key="1">
    <citation type="submission" date="2017-09" db="EMBL/GenBank/DDBJ databases">
        <title>Large-scale bioinformatics analysis of Bacillus genomes uncovers conserved roles of natural products in bacterial physiology.</title>
        <authorList>
            <consortium name="Agbiome Team Llc"/>
            <person name="Bleich R.M."/>
            <person name="Grubbs K.J."/>
            <person name="Santa Maria K.C."/>
            <person name="Allen S.E."/>
            <person name="Farag S."/>
            <person name="Shank E.A."/>
            <person name="Bowers A."/>
        </authorList>
    </citation>
    <scope>NUCLEOTIDE SEQUENCE [LARGE SCALE GENOMIC DNA]</scope>
    <source>
        <strain evidence="9 10">AFS009893</strain>
    </source>
</reference>